<evidence type="ECO:0000313" key="2">
    <source>
        <dbReference type="EMBL" id="GAA2082687.1"/>
    </source>
</evidence>
<protein>
    <recommendedName>
        <fullName evidence="4">ABC transporter ATP-binding protein</fullName>
    </recommendedName>
</protein>
<dbReference type="InterPro" id="IPR027417">
    <property type="entry name" value="P-loop_NTPase"/>
</dbReference>
<evidence type="ECO:0000313" key="3">
    <source>
        <dbReference type="Proteomes" id="UP001500016"/>
    </source>
</evidence>
<name>A0ABP5HN08_9ACTN</name>
<organism evidence="2 3">
    <name type="scientific">Streptomyces albiaxialis</name>
    <dbReference type="NCBI Taxonomy" id="329523"/>
    <lineage>
        <taxon>Bacteria</taxon>
        <taxon>Bacillati</taxon>
        <taxon>Actinomycetota</taxon>
        <taxon>Actinomycetes</taxon>
        <taxon>Kitasatosporales</taxon>
        <taxon>Streptomycetaceae</taxon>
        <taxon>Streptomyces</taxon>
    </lineage>
</organism>
<reference evidence="3" key="1">
    <citation type="journal article" date="2019" name="Int. J. Syst. Evol. Microbiol.">
        <title>The Global Catalogue of Microorganisms (GCM) 10K type strain sequencing project: providing services to taxonomists for standard genome sequencing and annotation.</title>
        <authorList>
            <consortium name="The Broad Institute Genomics Platform"/>
            <consortium name="The Broad Institute Genome Sequencing Center for Infectious Disease"/>
            <person name="Wu L."/>
            <person name="Ma J."/>
        </authorList>
    </citation>
    <scope>NUCLEOTIDE SEQUENCE [LARGE SCALE GENOMIC DNA]</scope>
    <source>
        <strain evidence="3">JCM 15478</strain>
    </source>
</reference>
<keyword evidence="1" id="KW-0813">Transport</keyword>
<accession>A0ABP5HN08</accession>
<dbReference type="InterPro" id="IPR050166">
    <property type="entry name" value="ABC_transporter_ATP-bind"/>
</dbReference>
<evidence type="ECO:0000256" key="1">
    <source>
        <dbReference type="ARBA" id="ARBA00022448"/>
    </source>
</evidence>
<comment type="caution">
    <text evidence="2">The sequence shown here is derived from an EMBL/GenBank/DDBJ whole genome shotgun (WGS) entry which is preliminary data.</text>
</comment>
<dbReference type="EMBL" id="BAAAPE010000011">
    <property type="protein sequence ID" value="GAA2082687.1"/>
    <property type="molecule type" value="Genomic_DNA"/>
</dbReference>
<keyword evidence="3" id="KW-1185">Reference proteome</keyword>
<gene>
    <name evidence="2" type="ORF">GCM10009801_42620</name>
</gene>
<dbReference type="SUPFAM" id="SSF52540">
    <property type="entry name" value="P-loop containing nucleoside triphosphate hydrolases"/>
    <property type="match status" value="1"/>
</dbReference>
<proteinExistence type="predicted"/>
<evidence type="ECO:0008006" key="4">
    <source>
        <dbReference type="Google" id="ProtNLM"/>
    </source>
</evidence>
<dbReference type="PANTHER" id="PTHR42788:SF13">
    <property type="entry name" value="ALIPHATIC SULFONATES IMPORT ATP-BINDING PROTEIN SSUB"/>
    <property type="match status" value="1"/>
</dbReference>
<sequence>MPPGALDAQTRESLQDELLRVWQRTGKTVVFITHGIDEAVLLGRRVAVLTSRPGRVKEVVTVSLGATRTGADDPRSSPEFASYRHRVWELLHDEVDRAQRQEREAAAV</sequence>
<dbReference type="Proteomes" id="UP001500016">
    <property type="component" value="Unassembled WGS sequence"/>
</dbReference>
<dbReference type="Gene3D" id="3.40.50.300">
    <property type="entry name" value="P-loop containing nucleotide triphosphate hydrolases"/>
    <property type="match status" value="1"/>
</dbReference>
<dbReference type="PANTHER" id="PTHR42788">
    <property type="entry name" value="TAURINE IMPORT ATP-BINDING PROTEIN-RELATED"/>
    <property type="match status" value="1"/>
</dbReference>